<dbReference type="GeneID" id="36300193"/>
<dbReference type="AlphaFoldDB" id="A0A1H1W8J7"/>
<feature type="transmembrane region" description="Helical" evidence="1">
    <location>
        <begin position="52"/>
        <end position="70"/>
    </location>
</feature>
<accession>A0A1H1W8J7</accession>
<organism evidence="2 3">
    <name type="scientific">Microbacterium paraoxydans</name>
    <dbReference type="NCBI Taxonomy" id="199592"/>
    <lineage>
        <taxon>Bacteria</taxon>
        <taxon>Bacillati</taxon>
        <taxon>Actinomycetota</taxon>
        <taxon>Actinomycetes</taxon>
        <taxon>Micrococcales</taxon>
        <taxon>Microbacteriaceae</taxon>
        <taxon>Microbacterium</taxon>
    </lineage>
</organism>
<keyword evidence="1" id="KW-0812">Transmembrane</keyword>
<dbReference type="RefSeq" id="WP_060923506.1">
    <property type="nucleotide sequence ID" value="NZ_JALXUB010000020.1"/>
</dbReference>
<gene>
    <name evidence="2" type="ORF">SAMN04489809_3058</name>
</gene>
<name>A0A1H1W8J7_9MICO</name>
<proteinExistence type="predicted"/>
<keyword evidence="1" id="KW-0472">Membrane</keyword>
<dbReference type="Proteomes" id="UP000182126">
    <property type="component" value="Chromosome I"/>
</dbReference>
<evidence type="ECO:0000256" key="1">
    <source>
        <dbReference type="SAM" id="Phobius"/>
    </source>
</evidence>
<protein>
    <submittedName>
        <fullName evidence="2">Uncharacterized protein</fullName>
    </submittedName>
</protein>
<evidence type="ECO:0000313" key="3">
    <source>
        <dbReference type="Proteomes" id="UP000182126"/>
    </source>
</evidence>
<feature type="transmembrane region" description="Helical" evidence="1">
    <location>
        <begin position="25"/>
        <end position="46"/>
    </location>
</feature>
<keyword evidence="1" id="KW-1133">Transmembrane helix</keyword>
<sequence length="94" mass="10384">MSEPAGGPEPSLIQQRMALERRRNWGVYAIVFSSVMTVGWTVAFLLDAPAGLWRVLSIIVFAAGIVVGIVETRRARRALRAFEDRHGPDAGVRH</sequence>
<dbReference type="EMBL" id="LT629770">
    <property type="protein sequence ID" value="SDS93414.1"/>
    <property type="molecule type" value="Genomic_DNA"/>
</dbReference>
<evidence type="ECO:0000313" key="2">
    <source>
        <dbReference type="EMBL" id="SDS93414.1"/>
    </source>
</evidence>
<reference evidence="2 3" key="1">
    <citation type="submission" date="2016-10" db="EMBL/GenBank/DDBJ databases">
        <authorList>
            <person name="de Groot N.N."/>
        </authorList>
    </citation>
    <scope>NUCLEOTIDE SEQUENCE [LARGE SCALE GENOMIC DNA]</scope>
    <source>
        <strain evidence="2 3">DSM 15019</strain>
    </source>
</reference>